<dbReference type="Gene3D" id="2.40.30.170">
    <property type="match status" value="1"/>
</dbReference>
<dbReference type="Gene3D" id="2.40.50.100">
    <property type="match status" value="1"/>
</dbReference>
<feature type="non-terminal residue" evidence="3">
    <location>
        <position position="328"/>
    </location>
</feature>
<gene>
    <name evidence="3" type="ORF">MNBD_PLANCTO03-1674</name>
</gene>
<organism evidence="3">
    <name type="scientific">hydrothermal vent metagenome</name>
    <dbReference type="NCBI Taxonomy" id="652676"/>
    <lineage>
        <taxon>unclassified sequences</taxon>
        <taxon>metagenomes</taxon>
        <taxon>ecological metagenomes</taxon>
    </lineage>
</organism>
<dbReference type="Pfam" id="PF25917">
    <property type="entry name" value="BSH_RND"/>
    <property type="match status" value="1"/>
</dbReference>
<sequence length="328" mass="36269">MRLQMLFTVYLACLGGTFGAHAQGPPPSPVRLAAVVAEDVAEHRMVTGELRSLRIAEVASQEAGVVVEMLVEIGMRVEEGQLLAKLDNQRLVLERQRLTAERAAAESKVAEVEASRDRWEIEVASLREATERGASNAREQRDTEVEYRQAIARDERARQDVKVLDARLALLEHRLKDMQITAPFPGTVTQKLTELGEWVSAGDSVCELVETDELELVLDVPQRYLPVLARLLAQEQLLGKHLVVGLDTAGPRLRIESVRIVPQIDERSRTFQLVGRVRNPDDALASGLSVVGWIPTGTSGMHLIVPTDAVMRNDMGAYVYVTRRMGPG</sequence>
<feature type="coiled-coil region" evidence="1">
    <location>
        <begin position="83"/>
        <end position="129"/>
    </location>
</feature>
<proteinExistence type="predicted"/>
<dbReference type="Gene3D" id="1.10.287.470">
    <property type="entry name" value="Helix hairpin bin"/>
    <property type="match status" value="1"/>
</dbReference>
<feature type="domain" description="Multidrug resistance protein MdtA-like barrel-sandwich hybrid" evidence="2">
    <location>
        <begin position="54"/>
        <end position="205"/>
    </location>
</feature>
<evidence type="ECO:0000256" key="1">
    <source>
        <dbReference type="SAM" id="Coils"/>
    </source>
</evidence>
<dbReference type="GO" id="GO:0015562">
    <property type="term" value="F:efflux transmembrane transporter activity"/>
    <property type="evidence" value="ECO:0007669"/>
    <property type="project" value="TreeGrafter"/>
</dbReference>
<dbReference type="GO" id="GO:1990281">
    <property type="term" value="C:efflux pump complex"/>
    <property type="evidence" value="ECO:0007669"/>
    <property type="project" value="TreeGrafter"/>
</dbReference>
<dbReference type="InterPro" id="IPR058625">
    <property type="entry name" value="MdtA-like_BSH"/>
</dbReference>
<dbReference type="PANTHER" id="PTHR30469">
    <property type="entry name" value="MULTIDRUG RESISTANCE PROTEIN MDTA"/>
    <property type="match status" value="1"/>
</dbReference>
<dbReference type="EMBL" id="UOGK01000263">
    <property type="protein sequence ID" value="VAX39573.1"/>
    <property type="molecule type" value="Genomic_DNA"/>
</dbReference>
<accession>A0A3B1DRS0</accession>
<evidence type="ECO:0000313" key="3">
    <source>
        <dbReference type="EMBL" id="VAX39573.1"/>
    </source>
</evidence>
<reference evidence="3" key="1">
    <citation type="submission" date="2018-06" db="EMBL/GenBank/DDBJ databases">
        <authorList>
            <person name="Zhirakovskaya E."/>
        </authorList>
    </citation>
    <scope>NUCLEOTIDE SEQUENCE</scope>
</reference>
<dbReference type="PANTHER" id="PTHR30469:SF15">
    <property type="entry name" value="HLYD FAMILY OF SECRETION PROTEINS"/>
    <property type="match status" value="1"/>
</dbReference>
<evidence type="ECO:0000259" key="2">
    <source>
        <dbReference type="Pfam" id="PF25917"/>
    </source>
</evidence>
<protein>
    <recommendedName>
        <fullName evidence="2">Multidrug resistance protein MdtA-like barrel-sandwich hybrid domain-containing protein</fullName>
    </recommendedName>
</protein>
<dbReference type="NCBIfam" id="TIGR01730">
    <property type="entry name" value="RND_mfp"/>
    <property type="match status" value="1"/>
</dbReference>
<dbReference type="SUPFAM" id="SSF111369">
    <property type="entry name" value="HlyD-like secretion proteins"/>
    <property type="match status" value="1"/>
</dbReference>
<dbReference type="AlphaFoldDB" id="A0A3B1DRS0"/>
<name>A0A3B1DRS0_9ZZZZ</name>
<dbReference type="InterPro" id="IPR006143">
    <property type="entry name" value="RND_pump_MFP"/>
</dbReference>
<keyword evidence="1" id="KW-0175">Coiled coil</keyword>